<accession>A0A381Q3W3</accession>
<dbReference type="GO" id="GO:0009244">
    <property type="term" value="P:lipopolysaccharide core region biosynthetic process"/>
    <property type="evidence" value="ECO:0007669"/>
    <property type="project" value="TreeGrafter"/>
</dbReference>
<dbReference type="Pfam" id="PF01075">
    <property type="entry name" value="Glyco_transf_9"/>
    <property type="match status" value="1"/>
</dbReference>
<evidence type="ECO:0000256" key="1">
    <source>
        <dbReference type="ARBA" id="ARBA00022676"/>
    </source>
</evidence>
<dbReference type="InterPro" id="IPR011916">
    <property type="entry name" value="LipoPS_heptosylTferase-III"/>
</dbReference>
<dbReference type="NCBIfam" id="TIGR02201">
    <property type="entry name" value="heptsyl_trn_III"/>
    <property type="match status" value="1"/>
</dbReference>
<keyword evidence="2" id="KW-0808">Transferase</keyword>
<organism evidence="3">
    <name type="scientific">marine metagenome</name>
    <dbReference type="NCBI Taxonomy" id="408172"/>
    <lineage>
        <taxon>unclassified sequences</taxon>
        <taxon>metagenomes</taxon>
        <taxon>ecological metagenomes</taxon>
    </lineage>
</organism>
<sequence length="339" mass="38258">MVEKTQRFLVAVLRFHGDVLLTTPMINEIKENYPDSIIDLLVYKGTGSILESDHRVNNIIEAEPSSNANVIKRIFKEIQLLRKLNRTDYDFGVFLTTQWRMALMARCLRGAKTAGVDDVKRRKSFWVKSFTFIFPEAGEGHIVERNLSALKPLGLSSINKEAGLSLIIPQEANEINERYAIGTNYCLFHPVSRRETKLWKKEAFAKLIDHYANQGLKVVLTSGPDQMEIQYLKDIEELTKAKVINLGGKTSLIELAALIKESRFFIGLDSVASHIGAAVGVSGVTLFGPSNPVNWRPWSDKVSIIARGQEEFCQTHGHMEGKYKKCLCYISVERVIEEV</sequence>
<dbReference type="AlphaFoldDB" id="A0A381Q3W3"/>
<dbReference type="PANTHER" id="PTHR30160:SF1">
    <property type="entry name" value="LIPOPOLYSACCHARIDE 1,2-N-ACETYLGLUCOSAMINETRANSFERASE-RELATED"/>
    <property type="match status" value="1"/>
</dbReference>
<dbReference type="GO" id="GO:0008713">
    <property type="term" value="F:ADP-heptose-lipopolysaccharide heptosyltransferase activity"/>
    <property type="evidence" value="ECO:0007669"/>
    <property type="project" value="TreeGrafter"/>
</dbReference>
<dbReference type="EMBL" id="UINC01001198">
    <property type="protein sequence ID" value="SUZ74036.1"/>
    <property type="molecule type" value="Genomic_DNA"/>
</dbReference>
<evidence type="ECO:0000313" key="3">
    <source>
        <dbReference type="EMBL" id="SUZ74036.1"/>
    </source>
</evidence>
<dbReference type="InterPro" id="IPR051199">
    <property type="entry name" value="LPS_LOS_Heptosyltrfase"/>
</dbReference>
<feature type="non-terminal residue" evidence="3">
    <location>
        <position position="1"/>
    </location>
</feature>
<protein>
    <recommendedName>
        <fullName evidence="4">Lipopolysaccharide heptosyltransferase III</fullName>
    </recommendedName>
</protein>
<dbReference type="SUPFAM" id="SSF53756">
    <property type="entry name" value="UDP-Glycosyltransferase/glycogen phosphorylase"/>
    <property type="match status" value="1"/>
</dbReference>
<feature type="non-terminal residue" evidence="3">
    <location>
        <position position="339"/>
    </location>
</feature>
<name>A0A381Q3W3_9ZZZZ</name>
<dbReference type="GO" id="GO:0005829">
    <property type="term" value="C:cytosol"/>
    <property type="evidence" value="ECO:0007669"/>
    <property type="project" value="TreeGrafter"/>
</dbReference>
<keyword evidence="1" id="KW-0328">Glycosyltransferase</keyword>
<proteinExistence type="predicted"/>
<dbReference type="InterPro" id="IPR002201">
    <property type="entry name" value="Glyco_trans_9"/>
</dbReference>
<dbReference type="CDD" id="cd03789">
    <property type="entry name" value="GT9_LPS_heptosyltransferase"/>
    <property type="match status" value="1"/>
</dbReference>
<dbReference type="PANTHER" id="PTHR30160">
    <property type="entry name" value="TETRAACYLDISACCHARIDE 4'-KINASE-RELATED"/>
    <property type="match status" value="1"/>
</dbReference>
<evidence type="ECO:0008006" key="4">
    <source>
        <dbReference type="Google" id="ProtNLM"/>
    </source>
</evidence>
<gene>
    <name evidence="3" type="ORF">METZ01_LOCUS26890</name>
</gene>
<dbReference type="Gene3D" id="3.40.50.2000">
    <property type="entry name" value="Glycogen Phosphorylase B"/>
    <property type="match status" value="2"/>
</dbReference>
<reference evidence="3" key="1">
    <citation type="submission" date="2018-05" db="EMBL/GenBank/DDBJ databases">
        <authorList>
            <person name="Lanie J.A."/>
            <person name="Ng W.-L."/>
            <person name="Kazmierczak K.M."/>
            <person name="Andrzejewski T.M."/>
            <person name="Davidsen T.M."/>
            <person name="Wayne K.J."/>
            <person name="Tettelin H."/>
            <person name="Glass J.I."/>
            <person name="Rusch D."/>
            <person name="Podicherti R."/>
            <person name="Tsui H.-C.T."/>
            <person name="Winkler M.E."/>
        </authorList>
    </citation>
    <scope>NUCLEOTIDE SEQUENCE</scope>
</reference>
<evidence type="ECO:0000256" key="2">
    <source>
        <dbReference type="ARBA" id="ARBA00022679"/>
    </source>
</evidence>